<comment type="catalytic activity">
    <reaction evidence="4 6">
        <text>L-kynurenine + H2O = anthranilate + L-alanine + H(+)</text>
        <dbReference type="Rhea" id="RHEA:16813"/>
        <dbReference type="ChEBI" id="CHEBI:15377"/>
        <dbReference type="ChEBI" id="CHEBI:15378"/>
        <dbReference type="ChEBI" id="CHEBI:16567"/>
        <dbReference type="ChEBI" id="CHEBI:57959"/>
        <dbReference type="ChEBI" id="CHEBI:57972"/>
        <dbReference type="EC" id="3.7.1.3"/>
    </reaction>
</comment>
<accession>A0A7G5XKZ1</accession>
<evidence type="ECO:0000313" key="8">
    <source>
        <dbReference type="Proteomes" id="UP000515344"/>
    </source>
</evidence>
<evidence type="ECO:0000256" key="5">
    <source>
        <dbReference type="NCBIfam" id="TIGR01814"/>
    </source>
</evidence>
<keyword evidence="3 4" id="KW-0663">Pyridoxal phosphate</keyword>
<dbReference type="GO" id="GO:0043420">
    <property type="term" value="P:anthranilate metabolic process"/>
    <property type="evidence" value="ECO:0007669"/>
    <property type="project" value="TreeGrafter"/>
</dbReference>
<evidence type="ECO:0000256" key="6">
    <source>
        <dbReference type="PIRNR" id="PIRNR038800"/>
    </source>
</evidence>
<comment type="subunit">
    <text evidence="4 6">Homodimer.</text>
</comment>
<feature type="modified residue" description="N6-(pyridoxal phosphate)lysine" evidence="4">
    <location>
        <position position="244"/>
    </location>
</feature>
<gene>
    <name evidence="4 7" type="primary">kynU</name>
    <name evidence="7" type="ORF">H4075_08175</name>
</gene>
<dbReference type="UniPathway" id="UPA00253">
    <property type="reaction ID" value="UER00329"/>
</dbReference>
<feature type="binding site" evidence="4">
    <location>
        <begin position="133"/>
        <end position="136"/>
    </location>
    <ligand>
        <name>pyridoxal 5'-phosphate</name>
        <dbReference type="ChEBI" id="CHEBI:597326"/>
    </ligand>
</feature>
<dbReference type="EC" id="3.7.1.3" evidence="4 5"/>
<dbReference type="PANTHER" id="PTHR14084">
    <property type="entry name" value="KYNURENINASE"/>
    <property type="match status" value="1"/>
</dbReference>
<dbReference type="GO" id="GO:0019805">
    <property type="term" value="P:quinolinate biosynthetic process"/>
    <property type="evidence" value="ECO:0007669"/>
    <property type="project" value="UniProtKB-UniRule"/>
</dbReference>
<dbReference type="UniPathway" id="UPA00334">
    <property type="reaction ID" value="UER00455"/>
</dbReference>
<comment type="catalytic activity">
    <reaction evidence="6">
        <text>3-hydroxy-L-kynurenine + H2O = 3-hydroxyanthranilate + L-alanine + H(+)</text>
        <dbReference type="Rhea" id="RHEA:25143"/>
        <dbReference type="ChEBI" id="CHEBI:15377"/>
        <dbReference type="ChEBI" id="CHEBI:15378"/>
        <dbReference type="ChEBI" id="CHEBI:36559"/>
        <dbReference type="ChEBI" id="CHEBI:57972"/>
        <dbReference type="ChEBI" id="CHEBI:58125"/>
        <dbReference type="EC" id="3.7.1.3"/>
    </reaction>
</comment>
<dbReference type="InterPro" id="IPR015424">
    <property type="entry name" value="PyrdxlP-dep_Trfase"/>
</dbReference>
<feature type="binding site" evidence="4">
    <location>
        <position position="274"/>
    </location>
    <ligand>
        <name>pyridoxal 5'-phosphate</name>
        <dbReference type="ChEBI" id="CHEBI:597326"/>
    </ligand>
</feature>
<dbReference type="PANTHER" id="PTHR14084:SF0">
    <property type="entry name" value="KYNURENINASE"/>
    <property type="match status" value="1"/>
</dbReference>
<organism evidence="7 8">
    <name type="scientific">Lacibacter sediminis</name>
    <dbReference type="NCBI Taxonomy" id="2760713"/>
    <lineage>
        <taxon>Bacteria</taxon>
        <taxon>Pseudomonadati</taxon>
        <taxon>Bacteroidota</taxon>
        <taxon>Chitinophagia</taxon>
        <taxon>Chitinophagales</taxon>
        <taxon>Chitinophagaceae</taxon>
        <taxon>Lacibacter</taxon>
    </lineage>
</organism>
<dbReference type="AlphaFoldDB" id="A0A7G5XKZ1"/>
<keyword evidence="1 4" id="KW-0662">Pyridine nucleotide biosynthesis</keyword>
<comment type="cofactor">
    <cofactor evidence="4 6">
        <name>pyridoxal 5'-phosphate</name>
        <dbReference type="ChEBI" id="CHEBI:597326"/>
    </cofactor>
</comment>
<dbReference type="KEGG" id="lacs:H4075_08175"/>
<dbReference type="InterPro" id="IPR010111">
    <property type="entry name" value="Kynureninase"/>
</dbReference>
<dbReference type="PIRSF" id="PIRSF038800">
    <property type="entry name" value="KYNU"/>
    <property type="match status" value="1"/>
</dbReference>
<comment type="similarity">
    <text evidence="4 6">Belongs to the kynureninase family.</text>
</comment>
<dbReference type="Proteomes" id="UP000515344">
    <property type="component" value="Chromosome"/>
</dbReference>
<proteinExistence type="inferred from homology"/>
<dbReference type="Gene3D" id="3.90.1150.10">
    <property type="entry name" value="Aspartate Aminotransferase, domain 1"/>
    <property type="match status" value="1"/>
</dbReference>
<evidence type="ECO:0000313" key="7">
    <source>
        <dbReference type="EMBL" id="QNA46144.1"/>
    </source>
</evidence>
<feature type="binding site" evidence="4">
    <location>
        <position position="221"/>
    </location>
    <ligand>
        <name>pyridoxal 5'-phosphate</name>
        <dbReference type="ChEBI" id="CHEBI:597326"/>
    </ligand>
</feature>
<dbReference type="GO" id="GO:0019441">
    <property type="term" value="P:L-tryptophan catabolic process to kynurenine"/>
    <property type="evidence" value="ECO:0007669"/>
    <property type="project" value="TreeGrafter"/>
</dbReference>
<dbReference type="RefSeq" id="WP_182805807.1">
    <property type="nucleotide sequence ID" value="NZ_CP060007.1"/>
</dbReference>
<comment type="function">
    <text evidence="4 6">Catalyzes the cleavage of L-kynurenine (L-Kyn) and L-3-hydroxykynurenine (L-3OHKyn) into anthranilic acid (AA) and 3-hydroxyanthranilic acid (3-OHAA), respectively.</text>
</comment>
<evidence type="ECO:0000256" key="3">
    <source>
        <dbReference type="ARBA" id="ARBA00022898"/>
    </source>
</evidence>
<dbReference type="NCBIfam" id="TIGR01814">
    <property type="entry name" value="kynureninase"/>
    <property type="match status" value="1"/>
</dbReference>
<dbReference type="SUPFAM" id="SSF53383">
    <property type="entry name" value="PLP-dependent transferases"/>
    <property type="match status" value="1"/>
</dbReference>
<dbReference type="GO" id="GO:0009435">
    <property type="term" value="P:NAD+ biosynthetic process"/>
    <property type="evidence" value="ECO:0007669"/>
    <property type="project" value="UniProtKB-UniRule"/>
</dbReference>
<feature type="binding site" evidence="4">
    <location>
        <position position="106"/>
    </location>
    <ligand>
        <name>pyridoxal 5'-phosphate</name>
        <dbReference type="ChEBI" id="CHEBI:597326"/>
    </ligand>
</feature>
<comment type="pathway">
    <text evidence="4 6">Amino-acid degradation; L-kynurenine degradation; L-alanine and anthranilate from L-kynurenine: step 1/1.</text>
</comment>
<name>A0A7G5XKZ1_9BACT</name>
<comment type="caution">
    <text evidence="4">Lacks conserved residue(s) required for the propagation of feature annotation.</text>
</comment>
<feature type="binding site" evidence="4">
    <location>
        <position position="218"/>
    </location>
    <ligand>
        <name>pyridoxal 5'-phosphate</name>
        <dbReference type="ChEBI" id="CHEBI:597326"/>
    </ligand>
</feature>
<dbReference type="FunFam" id="3.40.640.10:FF:000031">
    <property type="entry name" value="Kynureninase"/>
    <property type="match status" value="1"/>
</dbReference>
<dbReference type="EMBL" id="CP060007">
    <property type="protein sequence ID" value="QNA46144.1"/>
    <property type="molecule type" value="Genomic_DNA"/>
</dbReference>
<sequence length="425" mass="49022">MQFQPTLAFAQQLDEQDPLKAFRQQFIIPSANEVEKVYFLGNSLGLQPKRTKDKLQTILDDWGKLGVESFFHAEQPWMDYHDRLVGPLSKIVGCLPHEVTVMNNLSVNLHLMLVSFYRPQGKRTKILCEAKAFPSDQYMMETHVRHHGFDPADAIIEVKPREGEHTIRNEDLLQIIVQHREELALVLFGGINYYSGQVFDMQTITQLAKQAGAKVGFDLAHAAGNIELNLHDWNVDFACWCNYKYLNSGPGAVAAAYVHERYHTDPSMQRFAGWWGYEKNTRFQMEKGFKPVQSAEGWQLGTPALLLYASQLAALEVVEEAGWENINRKRKLLTEYLWYILDEVNTSQKQPIIEFITPRKETEHGCQVSMNMLQRGKEIYNALMEQDFFVDWREPSVIRLAPVPLYNTFEEVWKFGEAMKKILAS</sequence>
<feature type="binding site" evidence="4">
    <location>
        <position position="105"/>
    </location>
    <ligand>
        <name>pyridoxal 5'-phosphate</name>
        <dbReference type="ChEBI" id="CHEBI:597326"/>
    </ligand>
</feature>
<keyword evidence="2 4" id="KW-0378">Hydrolase</keyword>
<feature type="binding site" evidence="4">
    <location>
        <position position="243"/>
    </location>
    <ligand>
        <name>pyridoxal 5'-phosphate</name>
        <dbReference type="ChEBI" id="CHEBI:597326"/>
    </ligand>
</feature>
<dbReference type="Pfam" id="PF22580">
    <property type="entry name" value="KYNU_C"/>
    <property type="match status" value="1"/>
</dbReference>
<dbReference type="InterPro" id="IPR015422">
    <property type="entry name" value="PyrdxlP-dep_Trfase_small"/>
</dbReference>
<reference evidence="8" key="1">
    <citation type="submission" date="2020-08" db="EMBL/GenBank/DDBJ databases">
        <title>Lacibacter sp. S13-6-6 genome sequencing.</title>
        <authorList>
            <person name="Jin L."/>
        </authorList>
    </citation>
    <scope>NUCLEOTIDE SEQUENCE [LARGE SCALE GENOMIC DNA]</scope>
    <source>
        <strain evidence="8">S13-6-6</strain>
    </source>
</reference>
<feature type="binding site" evidence="4">
    <location>
        <position position="302"/>
    </location>
    <ligand>
        <name>pyridoxal 5'-phosphate</name>
        <dbReference type="ChEBI" id="CHEBI:597326"/>
    </ligand>
</feature>
<evidence type="ECO:0000256" key="2">
    <source>
        <dbReference type="ARBA" id="ARBA00022801"/>
    </source>
</evidence>
<dbReference type="GO" id="GO:0030170">
    <property type="term" value="F:pyridoxal phosphate binding"/>
    <property type="evidence" value="ECO:0007669"/>
    <property type="project" value="UniProtKB-UniRule"/>
</dbReference>
<dbReference type="InterPro" id="IPR015421">
    <property type="entry name" value="PyrdxlP-dep_Trfase_major"/>
</dbReference>
<keyword evidence="8" id="KW-1185">Reference proteome</keyword>
<dbReference type="GO" id="GO:0097053">
    <property type="term" value="P:L-kynurenine catabolic process"/>
    <property type="evidence" value="ECO:0007669"/>
    <property type="project" value="UniProtKB-UniRule"/>
</dbReference>
<protein>
    <recommendedName>
        <fullName evidence="4 5">Kynureninase</fullName>
        <ecNumber evidence="4 5">3.7.1.3</ecNumber>
    </recommendedName>
    <alternativeName>
        <fullName evidence="4">L-kynurenine hydrolase</fullName>
    </alternativeName>
</protein>
<dbReference type="HAMAP" id="MF_01970">
    <property type="entry name" value="Kynureninase"/>
    <property type="match status" value="1"/>
</dbReference>
<dbReference type="GO" id="GO:0030429">
    <property type="term" value="F:kynureninase activity"/>
    <property type="evidence" value="ECO:0007669"/>
    <property type="project" value="UniProtKB-UniRule"/>
</dbReference>
<dbReference type="Gene3D" id="3.40.640.10">
    <property type="entry name" value="Type I PLP-dependent aspartate aminotransferase-like (Major domain)"/>
    <property type="match status" value="1"/>
</dbReference>
<comment type="pathway">
    <text evidence="4 6">Cofactor biosynthesis; NAD(+) biosynthesis; quinolinate from L-kynurenine: step 2/3.</text>
</comment>
<dbReference type="GO" id="GO:0005737">
    <property type="term" value="C:cytoplasm"/>
    <property type="evidence" value="ECO:0007669"/>
    <property type="project" value="UniProtKB-UniRule"/>
</dbReference>
<evidence type="ECO:0000256" key="1">
    <source>
        <dbReference type="ARBA" id="ARBA00022642"/>
    </source>
</evidence>
<evidence type="ECO:0000256" key="4">
    <source>
        <dbReference type="HAMAP-Rule" id="MF_01970"/>
    </source>
</evidence>